<dbReference type="AlphaFoldDB" id="A0A8J8MTB3"/>
<dbReference type="SUPFAM" id="SSF55729">
    <property type="entry name" value="Acyl-CoA N-acyltransferases (Nat)"/>
    <property type="match status" value="1"/>
</dbReference>
<reference evidence="2" key="1">
    <citation type="submission" date="2020-01" db="EMBL/GenBank/DDBJ databases">
        <authorList>
            <person name="Yang Y."/>
            <person name="Kwon Y.M."/>
        </authorList>
    </citation>
    <scope>NUCLEOTIDE SEQUENCE</scope>
    <source>
        <strain evidence="2">PG104</strain>
    </source>
</reference>
<dbReference type="KEGG" id="fap:GR316_06090"/>
<dbReference type="Proteomes" id="UP000679284">
    <property type="component" value="Chromosome"/>
</dbReference>
<proteinExistence type="predicted"/>
<dbReference type="InterPro" id="IPR016181">
    <property type="entry name" value="Acyl_CoA_acyltransferase"/>
</dbReference>
<dbReference type="Pfam" id="PF13302">
    <property type="entry name" value="Acetyltransf_3"/>
    <property type="match status" value="1"/>
</dbReference>
<dbReference type="PROSITE" id="PS51186">
    <property type="entry name" value="GNAT"/>
    <property type="match status" value="1"/>
</dbReference>
<evidence type="ECO:0000259" key="1">
    <source>
        <dbReference type="PROSITE" id="PS51186"/>
    </source>
</evidence>
<organism evidence="2 3">
    <name type="scientific">Falsirhodobacter algicola</name>
    <dbReference type="NCBI Taxonomy" id="2692330"/>
    <lineage>
        <taxon>Bacteria</taxon>
        <taxon>Pseudomonadati</taxon>
        <taxon>Pseudomonadota</taxon>
        <taxon>Alphaproteobacteria</taxon>
        <taxon>Rhodobacterales</taxon>
        <taxon>Paracoccaceae</taxon>
        <taxon>Falsirhodobacter</taxon>
    </lineage>
</organism>
<dbReference type="InterPro" id="IPR051531">
    <property type="entry name" value="N-acetyltransferase"/>
</dbReference>
<dbReference type="PANTHER" id="PTHR43792:SF1">
    <property type="entry name" value="N-ACETYLTRANSFERASE DOMAIN-CONTAINING PROTEIN"/>
    <property type="match status" value="1"/>
</dbReference>
<name>A0A8J8MTB3_9RHOB</name>
<evidence type="ECO:0000313" key="3">
    <source>
        <dbReference type="Proteomes" id="UP000679284"/>
    </source>
</evidence>
<accession>A0A8J8MTB3</accession>
<keyword evidence="3" id="KW-1185">Reference proteome</keyword>
<protein>
    <submittedName>
        <fullName evidence="2">GNAT family N-acetyltransferase</fullName>
    </submittedName>
</protein>
<sequence length="177" mass="19103">MTVFADHPVLETERLILRPPQATDYSVYAAFMGSPRSAGVSGPVGPDEAWVRFARLLGHRILRGWGVFIVTDRVDGTVLGAIGPHFPAGRPEPEIAWSLWDAAAEGRGIAAEAAIRVLDHVFTDLEWTTAVSYVACDNTRSAALAQRLGARIDPAAVMPDLGVAVDVWRHPNPRSLA</sequence>
<gene>
    <name evidence="2" type="ORF">GR316_06090</name>
</gene>
<dbReference type="EMBL" id="CP047289">
    <property type="protein sequence ID" value="QUS35868.1"/>
    <property type="molecule type" value="Genomic_DNA"/>
</dbReference>
<dbReference type="Gene3D" id="3.40.630.30">
    <property type="match status" value="1"/>
</dbReference>
<dbReference type="RefSeq" id="WP_211783087.1">
    <property type="nucleotide sequence ID" value="NZ_CP047289.1"/>
</dbReference>
<feature type="domain" description="N-acetyltransferase" evidence="1">
    <location>
        <begin position="15"/>
        <end position="173"/>
    </location>
</feature>
<dbReference type="PANTHER" id="PTHR43792">
    <property type="entry name" value="GNAT FAMILY, PUTATIVE (AFU_ORTHOLOGUE AFUA_3G00765)-RELATED-RELATED"/>
    <property type="match status" value="1"/>
</dbReference>
<evidence type="ECO:0000313" key="2">
    <source>
        <dbReference type="EMBL" id="QUS35868.1"/>
    </source>
</evidence>
<dbReference type="InterPro" id="IPR000182">
    <property type="entry name" value="GNAT_dom"/>
</dbReference>
<dbReference type="GO" id="GO:0016747">
    <property type="term" value="F:acyltransferase activity, transferring groups other than amino-acyl groups"/>
    <property type="evidence" value="ECO:0007669"/>
    <property type="project" value="InterPro"/>
</dbReference>